<accession>A0AAJ5WRM0</accession>
<feature type="signal peptide" evidence="2">
    <location>
        <begin position="1"/>
        <end position="28"/>
    </location>
</feature>
<feature type="compositionally biased region" description="Basic and acidic residues" evidence="1">
    <location>
        <begin position="116"/>
        <end position="128"/>
    </location>
</feature>
<evidence type="ECO:0000313" key="4">
    <source>
        <dbReference type="Proteomes" id="UP001220610"/>
    </source>
</evidence>
<evidence type="ECO:0000313" key="3">
    <source>
        <dbReference type="EMBL" id="WEK34457.1"/>
    </source>
</evidence>
<evidence type="ECO:0008006" key="5">
    <source>
        <dbReference type="Google" id="ProtNLM"/>
    </source>
</evidence>
<protein>
    <recommendedName>
        <fullName evidence="5">YXWGXW repeat-containing protein</fullName>
    </recommendedName>
</protein>
<dbReference type="Proteomes" id="UP001220610">
    <property type="component" value="Chromosome"/>
</dbReference>
<dbReference type="AlphaFoldDB" id="A0AAJ5WRM0"/>
<evidence type="ECO:0000256" key="2">
    <source>
        <dbReference type="SAM" id="SignalP"/>
    </source>
</evidence>
<feature type="region of interest" description="Disordered" evidence="1">
    <location>
        <begin position="108"/>
        <end position="134"/>
    </location>
</feature>
<proteinExistence type="predicted"/>
<keyword evidence="2" id="KW-0732">Signal</keyword>
<name>A0AAJ5WRM0_9BACT</name>
<dbReference type="EMBL" id="CP119311">
    <property type="protein sequence ID" value="WEK34457.1"/>
    <property type="molecule type" value="Genomic_DNA"/>
</dbReference>
<gene>
    <name evidence="3" type="ORF">P0Y53_18375</name>
</gene>
<organism evidence="3 4">
    <name type="scientific">Candidatus Pseudobacter hemicellulosilyticus</name>
    <dbReference type="NCBI Taxonomy" id="3121375"/>
    <lineage>
        <taxon>Bacteria</taxon>
        <taxon>Pseudomonadati</taxon>
        <taxon>Bacteroidota</taxon>
        <taxon>Chitinophagia</taxon>
        <taxon>Chitinophagales</taxon>
        <taxon>Chitinophagaceae</taxon>
        <taxon>Pseudobacter</taxon>
    </lineage>
</organism>
<reference evidence="3" key="1">
    <citation type="submission" date="2023-03" db="EMBL/GenBank/DDBJ databases">
        <title>Andean soil-derived lignocellulolytic bacterial consortium as a source of novel taxa and putative plastic-active enzymes.</title>
        <authorList>
            <person name="Diaz-Garcia L."/>
            <person name="Chuvochina M."/>
            <person name="Feuerriegel G."/>
            <person name="Bunk B."/>
            <person name="Sproer C."/>
            <person name="Streit W.R."/>
            <person name="Rodriguez L.M."/>
            <person name="Overmann J."/>
            <person name="Jimenez D.J."/>
        </authorList>
    </citation>
    <scope>NUCLEOTIDE SEQUENCE</scope>
    <source>
        <strain evidence="3">MAG 7</strain>
    </source>
</reference>
<evidence type="ECO:0000256" key="1">
    <source>
        <dbReference type="SAM" id="MobiDB-lite"/>
    </source>
</evidence>
<sequence length="134" mass="15903">MNASSITQAVAAIALTAALMSCSTASNAYSYPTEREAVVVRPQPPRYPLIIVNLPVISIHRYHDGRYYYRNPDGCYYWRGGDGRYYLEDRYVRRGHYDDRHYRDWKYKGRKRGHQDRHDRHDHHDNGRGRGHRH</sequence>
<feature type="chain" id="PRO_5042474507" description="YXWGXW repeat-containing protein" evidence="2">
    <location>
        <begin position="29"/>
        <end position="134"/>
    </location>
</feature>